<dbReference type="AlphaFoldDB" id="A0A0M3IM74"/>
<evidence type="ECO:0000313" key="1">
    <source>
        <dbReference type="Proteomes" id="UP000036681"/>
    </source>
</evidence>
<protein>
    <submittedName>
        <fullName evidence="2">Uncharacterized protein</fullName>
    </submittedName>
</protein>
<organism evidence="1 2">
    <name type="scientific">Ascaris lumbricoides</name>
    <name type="common">Giant roundworm</name>
    <dbReference type="NCBI Taxonomy" id="6252"/>
    <lineage>
        <taxon>Eukaryota</taxon>
        <taxon>Metazoa</taxon>
        <taxon>Ecdysozoa</taxon>
        <taxon>Nematoda</taxon>
        <taxon>Chromadorea</taxon>
        <taxon>Rhabditida</taxon>
        <taxon>Spirurina</taxon>
        <taxon>Ascaridomorpha</taxon>
        <taxon>Ascaridoidea</taxon>
        <taxon>Ascarididae</taxon>
        <taxon>Ascaris</taxon>
    </lineage>
</organism>
<proteinExistence type="predicted"/>
<accession>A0A0M3IM74</accession>
<dbReference type="Proteomes" id="UP000036681">
    <property type="component" value="Unplaced"/>
</dbReference>
<sequence length="51" mass="6152">MSRQPIRVAKPPQPRTQRFSQRFVLKIASTYLTLIERKYMMCVLYMFLLPC</sequence>
<evidence type="ECO:0000313" key="2">
    <source>
        <dbReference type="WBParaSite" id="ALUE_0001985201-mRNA-1"/>
    </source>
</evidence>
<name>A0A0M3IM74_ASCLU</name>
<reference evidence="2" key="1">
    <citation type="submission" date="2017-02" db="UniProtKB">
        <authorList>
            <consortium name="WormBaseParasite"/>
        </authorList>
    </citation>
    <scope>IDENTIFICATION</scope>
</reference>
<dbReference type="WBParaSite" id="ALUE_0001985201-mRNA-1">
    <property type="protein sequence ID" value="ALUE_0001985201-mRNA-1"/>
    <property type="gene ID" value="ALUE_0001985201"/>
</dbReference>
<keyword evidence="1" id="KW-1185">Reference proteome</keyword>